<organism evidence="1 2">
    <name type="scientific">Aspergillus parasiticus</name>
    <dbReference type="NCBI Taxonomy" id="5067"/>
    <lineage>
        <taxon>Eukaryota</taxon>
        <taxon>Fungi</taxon>
        <taxon>Dikarya</taxon>
        <taxon>Ascomycota</taxon>
        <taxon>Pezizomycotina</taxon>
        <taxon>Eurotiomycetes</taxon>
        <taxon>Eurotiomycetidae</taxon>
        <taxon>Eurotiales</taxon>
        <taxon>Aspergillaceae</taxon>
        <taxon>Aspergillus</taxon>
        <taxon>Aspergillus subgen. Circumdati</taxon>
    </lineage>
</organism>
<evidence type="ECO:0000313" key="1">
    <source>
        <dbReference type="EMBL" id="KAB8201824.1"/>
    </source>
</evidence>
<gene>
    <name evidence="1" type="ORF">BDV34DRAFT_202110</name>
</gene>
<dbReference type="AlphaFoldDB" id="A0A5N6D987"/>
<sequence>MVLFVVTRRATHAPMPLKQPLSAPALRVWLGRCFRSDSIGSRTHCVSTWLSQVGDWMCQTFSCESESSKDQYMTSMAGIPINIGLDRIGFS</sequence>
<keyword evidence="2" id="KW-1185">Reference proteome</keyword>
<name>A0A5N6D987_ASPPA</name>
<evidence type="ECO:0000313" key="2">
    <source>
        <dbReference type="Proteomes" id="UP000326532"/>
    </source>
</evidence>
<reference evidence="1 2" key="1">
    <citation type="submission" date="2019-04" db="EMBL/GenBank/DDBJ databases">
        <title>Fungal friends and foes A comparative genomics study of 23 Aspergillus species from section Flavi.</title>
        <authorList>
            <consortium name="DOE Joint Genome Institute"/>
            <person name="Kjaerbolling I."/>
            <person name="Vesth T.C."/>
            <person name="Frisvad J.C."/>
            <person name="Nybo J.L."/>
            <person name="Theobald S."/>
            <person name="Kildgaard S."/>
            <person name="Petersen T.I."/>
            <person name="Kuo A."/>
            <person name="Sato A."/>
            <person name="Lyhne E.K."/>
            <person name="Kogle M.E."/>
            <person name="Wiebenga A."/>
            <person name="Kun R.S."/>
            <person name="Lubbers R.J."/>
            <person name="Makela M.R."/>
            <person name="Barry K."/>
            <person name="Chovatia M."/>
            <person name="Clum A."/>
            <person name="Daum C."/>
            <person name="Haridas S."/>
            <person name="He G."/>
            <person name="LaButti K."/>
            <person name="Lipzen A."/>
            <person name="Mondo S."/>
            <person name="Pangilinan J."/>
            <person name="Riley R."/>
            <person name="Salamov A."/>
            <person name="Simmons B.A."/>
            <person name="Magnuson J.K."/>
            <person name="Henrissat B."/>
            <person name="Mortensen U.H."/>
            <person name="Larsen T.O."/>
            <person name="De vries R.P."/>
            <person name="Grigoriev I.V."/>
            <person name="Machida M."/>
            <person name="Baker S.E."/>
            <person name="Andersen M.R."/>
        </authorList>
    </citation>
    <scope>NUCLEOTIDE SEQUENCE [LARGE SCALE GENOMIC DNA]</scope>
    <source>
        <strain evidence="1 2">CBS 117618</strain>
    </source>
</reference>
<proteinExistence type="predicted"/>
<dbReference type="Proteomes" id="UP000326532">
    <property type="component" value="Unassembled WGS sequence"/>
</dbReference>
<protein>
    <submittedName>
        <fullName evidence="1">Uncharacterized protein</fullName>
    </submittedName>
</protein>
<dbReference type="EMBL" id="ML735014">
    <property type="protein sequence ID" value="KAB8201824.1"/>
    <property type="molecule type" value="Genomic_DNA"/>
</dbReference>
<accession>A0A5N6D987</accession>
<dbReference type="VEuPathDB" id="FungiDB:BDV34DRAFT_202110"/>